<proteinExistence type="predicted"/>
<evidence type="ECO:0000313" key="1">
    <source>
        <dbReference type="EMBL" id="SHO62627.1"/>
    </source>
</evidence>
<evidence type="ECO:0000313" key="2">
    <source>
        <dbReference type="Proteomes" id="UP000184609"/>
    </source>
</evidence>
<gene>
    <name evidence="1" type="ORF">SAMN04488108_2204</name>
</gene>
<dbReference type="Proteomes" id="UP000184609">
    <property type="component" value="Unassembled WGS sequence"/>
</dbReference>
<sequence length="257" mass="28819">MIGIFVAKFAKGKSIPPSAQNRDDMKKTIQLVFILSLLATSIDLQAQNFYKEKISRNYIFSFGVGPSFAYIDNGGQYRDFKFDIKPSVSASLTKRVTPKFDVRATMGYQSISSGGNPSQRVQDHWTLYGSSFTAKGPAYYFDVMPSWNLIPFPNHMLRSMFNLYGGVGLGIINVTTKQTKSFSSEETPTKHSITTGYVPFRVGLSYTLGPYSDIAGEGTMLFTFSDNLDGNVGFNRFGDHLGQAQIVYRRYFRPKNR</sequence>
<protein>
    <recommendedName>
        <fullName evidence="3">Outer membrane protein beta-barrel domain-containing protein</fullName>
    </recommendedName>
</protein>
<reference evidence="2" key="1">
    <citation type="submission" date="2016-12" db="EMBL/GenBank/DDBJ databases">
        <authorList>
            <person name="Varghese N."/>
            <person name="Submissions S."/>
        </authorList>
    </citation>
    <scope>NUCLEOTIDE SEQUENCE [LARGE SCALE GENOMIC DNA]</scope>
    <source>
        <strain evidence="2">DSM 25035</strain>
    </source>
</reference>
<organism evidence="1 2">
    <name type="scientific">Algoriphagus zhangzhouensis</name>
    <dbReference type="NCBI Taxonomy" id="1073327"/>
    <lineage>
        <taxon>Bacteria</taxon>
        <taxon>Pseudomonadati</taxon>
        <taxon>Bacteroidota</taxon>
        <taxon>Cytophagia</taxon>
        <taxon>Cytophagales</taxon>
        <taxon>Cyclobacteriaceae</taxon>
        <taxon>Algoriphagus</taxon>
    </lineage>
</organism>
<keyword evidence="2" id="KW-1185">Reference proteome</keyword>
<evidence type="ECO:0008006" key="3">
    <source>
        <dbReference type="Google" id="ProtNLM"/>
    </source>
</evidence>
<name>A0A1M7ZCM0_9BACT</name>
<dbReference type="EMBL" id="FRXN01000003">
    <property type="protein sequence ID" value="SHO62627.1"/>
    <property type="molecule type" value="Genomic_DNA"/>
</dbReference>
<dbReference type="STRING" id="1073327.SAMN04488108_2204"/>
<dbReference type="AlphaFoldDB" id="A0A1M7ZCM0"/>
<accession>A0A1M7ZCM0</accession>